<dbReference type="EMBL" id="LXQA011155153">
    <property type="protein sequence ID" value="MCI87005.1"/>
    <property type="molecule type" value="Genomic_DNA"/>
</dbReference>
<feature type="non-terminal residue" evidence="1">
    <location>
        <position position="1"/>
    </location>
</feature>
<protein>
    <submittedName>
        <fullName evidence="1">Uncharacterized protein</fullName>
    </submittedName>
</protein>
<dbReference type="AlphaFoldDB" id="A0A392VJN9"/>
<dbReference type="Proteomes" id="UP000265520">
    <property type="component" value="Unassembled WGS sequence"/>
</dbReference>
<keyword evidence="2" id="KW-1185">Reference proteome</keyword>
<accession>A0A392VJN9</accession>
<name>A0A392VJN9_9FABA</name>
<organism evidence="1 2">
    <name type="scientific">Trifolium medium</name>
    <dbReference type="NCBI Taxonomy" id="97028"/>
    <lineage>
        <taxon>Eukaryota</taxon>
        <taxon>Viridiplantae</taxon>
        <taxon>Streptophyta</taxon>
        <taxon>Embryophyta</taxon>
        <taxon>Tracheophyta</taxon>
        <taxon>Spermatophyta</taxon>
        <taxon>Magnoliopsida</taxon>
        <taxon>eudicotyledons</taxon>
        <taxon>Gunneridae</taxon>
        <taxon>Pentapetalae</taxon>
        <taxon>rosids</taxon>
        <taxon>fabids</taxon>
        <taxon>Fabales</taxon>
        <taxon>Fabaceae</taxon>
        <taxon>Papilionoideae</taxon>
        <taxon>50 kb inversion clade</taxon>
        <taxon>NPAAA clade</taxon>
        <taxon>Hologalegina</taxon>
        <taxon>IRL clade</taxon>
        <taxon>Trifolieae</taxon>
        <taxon>Trifolium</taxon>
    </lineage>
</organism>
<reference evidence="1 2" key="1">
    <citation type="journal article" date="2018" name="Front. Plant Sci.">
        <title>Red Clover (Trifolium pratense) and Zigzag Clover (T. medium) - A Picture of Genomic Similarities and Differences.</title>
        <authorList>
            <person name="Dluhosova J."/>
            <person name="Istvanek J."/>
            <person name="Nedelnik J."/>
            <person name="Repkova J."/>
        </authorList>
    </citation>
    <scope>NUCLEOTIDE SEQUENCE [LARGE SCALE GENOMIC DNA]</scope>
    <source>
        <strain evidence="2">cv. 10/8</strain>
        <tissue evidence="1">Leaf</tissue>
    </source>
</reference>
<comment type="caution">
    <text evidence="1">The sequence shown here is derived from an EMBL/GenBank/DDBJ whole genome shotgun (WGS) entry which is preliminary data.</text>
</comment>
<sequence>TNCVVPWCPVRGLTVVSWLQEWTTGVTVAGVDPP</sequence>
<evidence type="ECO:0000313" key="2">
    <source>
        <dbReference type="Proteomes" id="UP000265520"/>
    </source>
</evidence>
<evidence type="ECO:0000313" key="1">
    <source>
        <dbReference type="EMBL" id="MCI87005.1"/>
    </source>
</evidence>
<proteinExistence type="predicted"/>